<proteinExistence type="predicted"/>
<dbReference type="RefSeq" id="WP_369595955.1">
    <property type="nucleotide sequence ID" value="NZ_CP045836.1"/>
</dbReference>
<sequence length="161" mass="18381">MKFQVQIYVKDGTDYVLLDLFQDESIVVKSSVQDIQDIAQVFTDFSQTFTVPASKTNNGVFKHYYNNDLDELNANIRLDSRLEINRTPFRRGQVQLEGAEVKNNQVESYKITFYGDVVTLKDLIGNDKLKDLNYATVATTYDGATVQNSITDTSDLDVRFR</sequence>
<accession>A0ABX6DH08</accession>
<evidence type="ECO:0000313" key="2">
    <source>
        <dbReference type="Proteomes" id="UP000373269"/>
    </source>
</evidence>
<dbReference type="EMBL" id="CP045836">
    <property type="protein sequence ID" value="QGG54105.1"/>
    <property type="molecule type" value="Genomic_DNA"/>
</dbReference>
<name>A0ABX6DH08_9BACI</name>
<protein>
    <submittedName>
        <fullName evidence="1">Uncharacterized protein</fullName>
    </submittedName>
</protein>
<geneLocation type="plasmid" evidence="1 2">
    <name>unnamed</name>
</geneLocation>
<reference evidence="1 2" key="1">
    <citation type="submission" date="2019-11" db="EMBL/GenBank/DDBJ databases">
        <title>Whole Genome Sequencing and Comparative Genomic Analyses of Lysinibacillus pakistanensis LZH-9, a Halotolerant Strain with Excellent COD Removal Capability.</title>
        <authorList>
            <person name="Zhou H."/>
        </authorList>
    </citation>
    <scope>NUCLEOTIDE SEQUENCE [LARGE SCALE GENOMIC DNA]</scope>
    <source>
        <strain evidence="1 2">LZH-9</strain>
        <plasmid evidence="1 2">unnamed</plasmid>
    </source>
</reference>
<gene>
    <name evidence="1" type="ORF">GDS87_24610</name>
</gene>
<dbReference type="Proteomes" id="UP000373269">
    <property type="component" value="Plasmid unnamed"/>
</dbReference>
<evidence type="ECO:0000313" key="1">
    <source>
        <dbReference type="EMBL" id="QGG54105.1"/>
    </source>
</evidence>
<keyword evidence="2" id="KW-1185">Reference proteome</keyword>
<keyword evidence="1" id="KW-0614">Plasmid</keyword>
<organism evidence="1 2">
    <name type="scientific">Lysinibacillus pakistanensis</name>
    <dbReference type="NCBI Taxonomy" id="759811"/>
    <lineage>
        <taxon>Bacteria</taxon>
        <taxon>Bacillati</taxon>
        <taxon>Bacillota</taxon>
        <taxon>Bacilli</taxon>
        <taxon>Bacillales</taxon>
        <taxon>Bacillaceae</taxon>
        <taxon>Lysinibacillus</taxon>
    </lineage>
</organism>